<keyword evidence="2" id="KW-0479">Metal-binding</keyword>
<comment type="caution">
    <text evidence="7">The sequence shown here is derived from an EMBL/GenBank/DDBJ whole genome shotgun (WGS) entry which is preliminary data.</text>
</comment>
<dbReference type="RefSeq" id="WP_185021866.1">
    <property type="nucleotide sequence ID" value="NZ_MOAY01000030.1"/>
</dbReference>
<evidence type="ECO:0000313" key="8">
    <source>
        <dbReference type="Proteomes" id="UP000284656"/>
    </source>
</evidence>
<evidence type="ECO:0000256" key="5">
    <source>
        <dbReference type="ARBA" id="ARBA00023459"/>
    </source>
</evidence>
<comment type="similarity">
    <text evidence="5">Belongs to the DAPG/phloretin hydrolase family.</text>
</comment>
<accession>A0A423FAT6</accession>
<dbReference type="Pfam" id="PF18089">
    <property type="entry name" value="DAPG_hydrolase"/>
    <property type="match status" value="2"/>
</dbReference>
<comment type="cofactor">
    <cofactor evidence="1">
        <name>Zn(2+)</name>
        <dbReference type="ChEBI" id="CHEBI:29105"/>
    </cofactor>
</comment>
<reference evidence="7 8" key="1">
    <citation type="submission" date="2016-10" db="EMBL/GenBank/DDBJ databases">
        <title>Comparative genome analysis of multiple Pseudomonas spp. focuses on biocontrol and plant growth promoting traits.</title>
        <authorList>
            <person name="Tao X.-Y."/>
            <person name="Taylor C.G."/>
        </authorList>
    </citation>
    <scope>NUCLEOTIDE SEQUENCE [LARGE SCALE GENOMIC DNA]</scope>
    <source>
        <strain evidence="7 8">29G9</strain>
    </source>
</reference>
<evidence type="ECO:0000256" key="4">
    <source>
        <dbReference type="ARBA" id="ARBA00022833"/>
    </source>
</evidence>
<dbReference type="GO" id="GO:0046872">
    <property type="term" value="F:metal ion binding"/>
    <property type="evidence" value="ECO:0007669"/>
    <property type="project" value="UniProtKB-KW"/>
</dbReference>
<evidence type="ECO:0000256" key="2">
    <source>
        <dbReference type="ARBA" id="ARBA00022723"/>
    </source>
</evidence>
<evidence type="ECO:0000313" key="7">
    <source>
        <dbReference type="EMBL" id="ROM53419.1"/>
    </source>
</evidence>
<dbReference type="EMBL" id="MOAY01000030">
    <property type="protein sequence ID" value="ROM53419.1"/>
    <property type="molecule type" value="Genomic_DNA"/>
</dbReference>
<dbReference type="Proteomes" id="UP000284656">
    <property type="component" value="Unassembled WGS sequence"/>
</dbReference>
<name>A0A423FAT6_9PSED</name>
<dbReference type="AlphaFoldDB" id="A0A423FAT6"/>
<dbReference type="GO" id="GO:0016787">
    <property type="term" value="F:hydrolase activity"/>
    <property type="evidence" value="ECO:0007669"/>
    <property type="project" value="UniProtKB-KW"/>
</dbReference>
<gene>
    <name evidence="7" type="ORF">BK648_07695</name>
</gene>
<sequence length="272" mass="30527">MFDRTPYETKLDPNRPSHLGLLREEHSVQNHSEFFVWDVVDWPAYVQPALDKGIQGNDVAMGMEELKDLLKPGYLPLETGYARCSDGKLSVAVLTPLPGGAAAMIDWWFGWHSSSTERYKLWHPQAHLFSQPRYILSDVPGLTDRERYVGNTLWVDEYIGPSVTPLAIEFQDPKSAGLSYEDLAASGHGTAAFAEVRNSSTDEHLAYLCHAIRKTDYGSEMRSRFVFRAGTPDDFGHNMLHHCATEMNHLASFLPRLYTKVVLENAASGALK</sequence>
<feature type="domain" description="DAPG hydrolase PhiG" evidence="6">
    <location>
        <begin position="63"/>
        <end position="226"/>
    </location>
</feature>
<keyword evidence="4" id="KW-0862">Zinc</keyword>
<organism evidence="7 8">
    <name type="scientific">Pseudomonas poae</name>
    <dbReference type="NCBI Taxonomy" id="200451"/>
    <lineage>
        <taxon>Bacteria</taxon>
        <taxon>Pseudomonadati</taxon>
        <taxon>Pseudomonadota</taxon>
        <taxon>Gammaproteobacteria</taxon>
        <taxon>Pseudomonadales</taxon>
        <taxon>Pseudomonadaceae</taxon>
        <taxon>Pseudomonas</taxon>
    </lineage>
</organism>
<proteinExistence type="inferred from homology"/>
<evidence type="ECO:0000256" key="1">
    <source>
        <dbReference type="ARBA" id="ARBA00001947"/>
    </source>
</evidence>
<feature type="domain" description="DAPG hydrolase PhiG" evidence="6">
    <location>
        <begin position="232"/>
        <end position="258"/>
    </location>
</feature>
<evidence type="ECO:0000259" key="6">
    <source>
        <dbReference type="Pfam" id="PF18089"/>
    </source>
</evidence>
<keyword evidence="3" id="KW-0378">Hydrolase</keyword>
<dbReference type="InterPro" id="IPR041526">
    <property type="entry name" value="DAPG_hydrolase"/>
</dbReference>
<evidence type="ECO:0000256" key="3">
    <source>
        <dbReference type="ARBA" id="ARBA00022801"/>
    </source>
</evidence>
<protein>
    <recommendedName>
        <fullName evidence="6">DAPG hydrolase PhiG domain-containing protein</fullName>
    </recommendedName>
</protein>